<dbReference type="InParanoid" id="A0A409W4Z5"/>
<keyword evidence="3" id="KW-1185">Reference proteome</keyword>
<comment type="caution">
    <text evidence="2">The sequence shown here is derived from an EMBL/GenBank/DDBJ whole genome shotgun (WGS) entry which is preliminary data.</text>
</comment>
<dbReference type="AlphaFoldDB" id="A0A409W4Z5"/>
<protein>
    <submittedName>
        <fullName evidence="2">Uncharacterized protein</fullName>
    </submittedName>
</protein>
<feature type="region of interest" description="Disordered" evidence="1">
    <location>
        <begin position="227"/>
        <end position="265"/>
    </location>
</feature>
<name>A0A409W4Z5_9AGAR</name>
<accession>A0A409W4Z5</accession>
<evidence type="ECO:0000313" key="3">
    <source>
        <dbReference type="Proteomes" id="UP000284706"/>
    </source>
</evidence>
<feature type="compositionally biased region" description="Basic and acidic residues" evidence="1">
    <location>
        <begin position="238"/>
        <end position="261"/>
    </location>
</feature>
<organism evidence="2 3">
    <name type="scientific">Gymnopilus dilepis</name>
    <dbReference type="NCBI Taxonomy" id="231916"/>
    <lineage>
        <taxon>Eukaryota</taxon>
        <taxon>Fungi</taxon>
        <taxon>Dikarya</taxon>
        <taxon>Basidiomycota</taxon>
        <taxon>Agaricomycotina</taxon>
        <taxon>Agaricomycetes</taxon>
        <taxon>Agaricomycetidae</taxon>
        <taxon>Agaricales</taxon>
        <taxon>Agaricineae</taxon>
        <taxon>Hymenogastraceae</taxon>
        <taxon>Gymnopilus</taxon>
    </lineage>
</organism>
<evidence type="ECO:0000256" key="1">
    <source>
        <dbReference type="SAM" id="MobiDB-lite"/>
    </source>
</evidence>
<dbReference type="Proteomes" id="UP000284706">
    <property type="component" value="Unassembled WGS sequence"/>
</dbReference>
<reference evidence="2 3" key="1">
    <citation type="journal article" date="2018" name="Evol. Lett.">
        <title>Horizontal gene cluster transfer increased hallucinogenic mushroom diversity.</title>
        <authorList>
            <person name="Reynolds H.T."/>
            <person name="Vijayakumar V."/>
            <person name="Gluck-Thaler E."/>
            <person name="Korotkin H.B."/>
            <person name="Matheny P.B."/>
            <person name="Slot J.C."/>
        </authorList>
    </citation>
    <scope>NUCLEOTIDE SEQUENCE [LARGE SCALE GENOMIC DNA]</scope>
    <source>
        <strain evidence="2 3">SRW20</strain>
    </source>
</reference>
<feature type="region of interest" description="Disordered" evidence="1">
    <location>
        <begin position="25"/>
        <end position="51"/>
    </location>
</feature>
<evidence type="ECO:0000313" key="2">
    <source>
        <dbReference type="EMBL" id="PPQ73567.1"/>
    </source>
</evidence>
<proteinExistence type="predicted"/>
<sequence length="504" mass="56614">MPTCCPKIRDFATFWRKTPVEEQEGSFNLPDVDKSVTPQEAEPISNSMGSSYHTCSGDSPIDGTGDLGKFLVPTSTICQLSNDLETVECLVAAENALRHIREKESDFAKVFKRWGIRKCQYALYAGFDEDAIQQCTGLLEQIHIITSARFLASNPFFLSQLGDVLVPFPGVLITRSFSYFFPAYKFNGENWEIDTEGDTICHASDRGEGALRLPPVVSMSKRHVHVSESGLSNSTLADEERKSEKANCASEHDHPLKERGPRQNGVPPGVSLHVTSKVSVQNQDHSHKRLQRLTTDCALNITFKPDALHTSEPLPNRIQFTRLDFDNDRKFNTYKQFQVKVAVDFHERPSPTLKITPPFAVVEDSLEPVIIQRCFDGVTWWEYAVQDLYEQRKGVGMVDWMLPTLDFQKRNPGHIGIEIASYWSILMHGGSEDKWICDTLTSVEGGSYSNFCQMVSLKVDPAKYKGHVDYQSKLGVAVDLNRRRCGSITQHNGSVQVFAVPDKT</sequence>
<dbReference type="EMBL" id="NHYE01005397">
    <property type="protein sequence ID" value="PPQ73567.1"/>
    <property type="molecule type" value="Genomic_DNA"/>
</dbReference>
<gene>
    <name evidence="2" type="ORF">CVT26_010368</name>
</gene>